<dbReference type="AlphaFoldDB" id="B5GPT5"/>
<reference evidence="1 2" key="1">
    <citation type="journal article" date="2010" name="Genome Biol. Evol.">
        <title>The sequence of a 1.8-mb bacterial linear plasmid reveals a rich evolutionary reservoir of secondary metabolic pathways.</title>
        <authorList>
            <person name="Medema M.H."/>
            <person name="Trefzer A."/>
            <person name="Kovalchuk A."/>
            <person name="van den Berg M."/>
            <person name="Mueller U."/>
            <person name="Heijne W."/>
            <person name="Wu L."/>
            <person name="Alam M.T."/>
            <person name="Ronning C.M."/>
            <person name="Nierman W.C."/>
            <person name="Bovenberg R.A.L."/>
            <person name="Breitling R."/>
            <person name="Takano E."/>
        </authorList>
    </citation>
    <scope>NUCLEOTIDE SEQUENCE [LARGE SCALE GENOMIC DNA]</scope>
    <source>
        <strain evidence="2">ATCC 27064 / DSM 738 / JCM 4710 / NBRC 13307 / NCIMB 12785 / NRRL 3585 / VKM Ac-602</strain>
    </source>
</reference>
<organism evidence="1 2">
    <name type="scientific">Streptomyces clavuligerus</name>
    <dbReference type="NCBI Taxonomy" id="1901"/>
    <lineage>
        <taxon>Bacteria</taxon>
        <taxon>Bacillati</taxon>
        <taxon>Actinomycetota</taxon>
        <taxon>Actinomycetes</taxon>
        <taxon>Kitasatosporales</taxon>
        <taxon>Streptomycetaceae</taxon>
        <taxon>Streptomyces</taxon>
    </lineage>
</organism>
<keyword evidence="2" id="KW-1185">Reference proteome</keyword>
<dbReference type="EMBL" id="CM000913">
    <property type="protein sequence ID" value="EFG07335.1"/>
    <property type="molecule type" value="Genomic_DNA"/>
</dbReference>
<evidence type="ECO:0000313" key="2">
    <source>
        <dbReference type="Proteomes" id="UP000002357"/>
    </source>
</evidence>
<sequence>MRLGDKHWWGAVVCCRCTGRMPVFCTPRDAGDHAKRIDEFIKDHIRCA</sequence>
<dbReference type="Proteomes" id="UP000002357">
    <property type="component" value="Chromosome"/>
</dbReference>
<evidence type="ECO:0000313" key="1">
    <source>
        <dbReference type="EMBL" id="EFG07335.1"/>
    </source>
</evidence>
<gene>
    <name evidence="1" type="ORF">SCLAV_2262</name>
</gene>
<accession>B5GPT5</accession>
<proteinExistence type="predicted"/>
<protein>
    <submittedName>
        <fullName evidence="1">Uncharacterized protein</fullName>
    </submittedName>
</protein>
<name>B5GPT5_STRCL</name>